<dbReference type="AlphaFoldDB" id="A0A562PBT3"/>
<evidence type="ECO:0000256" key="1">
    <source>
        <dbReference type="ARBA" id="ARBA00004850"/>
    </source>
</evidence>
<reference evidence="8 9" key="1">
    <citation type="journal article" date="2015" name="Stand. Genomic Sci.">
        <title>Genomic Encyclopedia of Bacterial and Archaeal Type Strains, Phase III: the genomes of soil and plant-associated and newly described type strains.</title>
        <authorList>
            <person name="Whitman W.B."/>
            <person name="Woyke T."/>
            <person name="Klenk H.P."/>
            <person name="Zhou Y."/>
            <person name="Lilburn T.G."/>
            <person name="Beck B.J."/>
            <person name="De Vos P."/>
            <person name="Vandamme P."/>
            <person name="Eisen J.A."/>
            <person name="Garrity G."/>
            <person name="Hugenholtz P."/>
            <person name="Kyrpides N.C."/>
        </authorList>
    </citation>
    <scope>NUCLEOTIDE SEQUENCE [LARGE SCALE GENOMIC DNA]</scope>
    <source>
        <strain evidence="8 9">CGMCC 1.2546</strain>
    </source>
</reference>
<evidence type="ECO:0000256" key="4">
    <source>
        <dbReference type="ARBA" id="ARBA00022777"/>
    </source>
</evidence>
<keyword evidence="4 6" id="KW-0418">Kinase</keyword>
<comment type="similarity">
    <text evidence="2 6">Belongs to the carbamate kinase family.</text>
</comment>
<dbReference type="InterPro" id="IPR003964">
    <property type="entry name" value="Carb_kinase"/>
</dbReference>
<evidence type="ECO:0000259" key="7">
    <source>
        <dbReference type="Pfam" id="PF00696"/>
    </source>
</evidence>
<keyword evidence="3 6" id="KW-0808">Transferase</keyword>
<dbReference type="PANTHER" id="PTHR30409">
    <property type="entry name" value="CARBAMATE KINASE"/>
    <property type="match status" value="1"/>
</dbReference>
<dbReference type="GO" id="GO:0019546">
    <property type="term" value="P:L-arginine deiminase pathway"/>
    <property type="evidence" value="ECO:0007669"/>
    <property type="project" value="TreeGrafter"/>
</dbReference>
<dbReference type="Pfam" id="PF00696">
    <property type="entry name" value="AA_kinase"/>
    <property type="match status" value="1"/>
</dbReference>
<dbReference type="NCBIfam" id="TIGR00746">
    <property type="entry name" value="arcC"/>
    <property type="match status" value="1"/>
</dbReference>
<organism evidence="8 9">
    <name type="scientific">Mesorhizobium tianshanense</name>
    <dbReference type="NCBI Taxonomy" id="39844"/>
    <lineage>
        <taxon>Bacteria</taxon>
        <taxon>Pseudomonadati</taxon>
        <taxon>Pseudomonadota</taxon>
        <taxon>Alphaproteobacteria</taxon>
        <taxon>Hyphomicrobiales</taxon>
        <taxon>Phyllobacteriaceae</taxon>
        <taxon>Mesorhizobium</taxon>
    </lineage>
</organism>
<dbReference type="InterPro" id="IPR001048">
    <property type="entry name" value="Asp/Glu/Uridylate_kinase"/>
</dbReference>
<evidence type="ECO:0000256" key="2">
    <source>
        <dbReference type="ARBA" id="ARBA00011066"/>
    </source>
</evidence>
<accession>A0A562PBT3</accession>
<evidence type="ECO:0000313" key="8">
    <source>
        <dbReference type="EMBL" id="TWI41868.1"/>
    </source>
</evidence>
<evidence type="ECO:0000256" key="5">
    <source>
        <dbReference type="NCBIfam" id="TIGR00746"/>
    </source>
</evidence>
<proteinExistence type="inferred from homology"/>
<evidence type="ECO:0000256" key="3">
    <source>
        <dbReference type="ARBA" id="ARBA00022679"/>
    </source>
</evidence>
<dbReference type="GO" id="GO:0005829">
    <property type="term" value="C:cytosol"/>
    <property type="evidence" value="ECO:0007669"/>
    <property type="project" value="TreeGrafter"/>
</dbReference>
<comment type="caution">
    <text evidence="8">The sequence shown here is derived from an EMBL/GenBank/DDBJ whole genome shotgun (WGS) entry which is preliminary data.</text>
</comment>
<evidence type="ECO:0000313" key="9">
    <source>
        <dbReference type="Proteomes" id="UP000317122"/>
    </source>
</evidence>
<dbReference type="EMBL" id="VLKT01000004">
    <property type="protein sequence ID" value="TWI41868.1"/>
    <property type="molecule type" value="Genomic_DNA"/>
</dbReference>
<dbReference type="PIRSF" id="PIRSF000723">
    <property type="entry name" value="Carbamate_kin"/>
    <property type="match status" value="1"/>
</dbReference>
<protein>
    <recommendedName>
        <fullName evidence="5 6">Carbamate kinase</fullName>
    </recommendedName>
</protein>
<dbReference type="Proteomes" id="UP000317122">
    <property type="component" value="Unassembled WGS sequence"/>
</dbReference>
<feature type="domain" description="Aspartate/glutamate/uridylate kinase" evidence="7">
    <location>
        <begin position="1"/>
        <end position="279"/>
    </location>
</feature>
<dbReference type="NCBIfam" id="NF009008">
    <property type="entry name" value="PRK12354.1"/>
    <property type="match status" value="1"/>
</dbReference>
<name>A0A562PBT3_9HYPH</name>
<dbReference type="InterPro" id="IPR036393">
    <property type="entry name" value="AceGlu_kinase-like_sf"/>
</dbReference>
<evidence type="ECO:0000256" key="6">
    <source>
        <dbReference type="PIRNR" id="PIRNR000723"/>
    </source>
</evidence>
<dbReference type="PRINTS" id="PR01469">
    <property type="entry name" value="CARBMTKINASE"/>
</dbReference>
<dbReference type="GO" id="GO:0008804">
    <property type="term" value="F:carbamate kinase activity"/>
    <property type="evidence" value="ECO:0007669"/>
    <property type="project" value="UniProtKB-UniRule"/>
</dbReference>
<sequence length="311" mass="32820">MLIIVALGGNALLRRAEPMTAENQRANIVRAAAVLADLVGEGHSIVITHGNGPQVGLLALQAASDGGAFPLDVLGAESAGMIGYVIEQELNNLLKQKLFATLLTQVKVDPHDPAFAHPTKPIGPVYDEATARRLASERGWQIAPDGDRWRRVVPSPRPLEIMEASVISFLVERGVIVICTGGGGVPAIARDDGSLCGVEAVIDKDLASSLLARQLKADMLLMLTDVDAVYVDYGTAAARPLRRVTSTEISGRDFPAGSMGPKVGAAIEFANATGKPAAIGKLDDAVEIVRGERGTWFEAGAAVPFIEFWRG</sequence>
<dbReference type="Gene3D" id="3.40.1160.10">
    <property type="entry name" value="Acetylglutamate kinase-like"/>
    <property type="match status" value="1"/>
</dbReference>
<gene>
    <name evidence="8" type="ORF">IQ26_00792</name>
</gene>
<dbReference type="OrthoDB" id="9766717at2"/>
<dbReference type="SUPFAM" id="SSF53633">
    <property type="entry name" value="Carbamate kinase-like"/>
    <property type="match status" value="1"/>
</dbReference>
<dbReference type="CDD" id="cd04235">
    <property type="entry name" value="AAK_CK"/>
    <property type="match status" value="1"/>
</dbReference>
<dbReference type="RefSeq" id="WP_145713844.1">
    <property type="nucleotide sequence ID" value="NZ_BSPF01000003.1"/>
</dbReference>
<comment type="pathway">
    <text evidence="1">Amino-acid degradation; L-arginine degradation via ADI pathway.</text>
</comment>
<dbReference type="PANTHER" id="PTHR30409:SF1">
    <property type="entry name" value="CARBAMATE KINASE-RELATED"/>
    <property type="match status" value="1"/>
</dbReference>
<keyword evidence="9" id="KW-1185">Reference proteome</keyword>
<dbReference type="FunFam" id="3.40.1160.10:FF:000007">
    <property type="entry name" value="Carbamate kinase"/>
    <property type="match status" value="1"/>
</dbReference>